<feature type="compositionally biased region" description="Acidic residues" evidence="1">
    <location>
        <begin position="481"/>
        <end position="495"/>
    </location>
</feature>
<evidence type="ECO:0000256" key="1">
    <source>
        <dbReference type="SAM" id="MobiDB-lite"/>
    </source>
</evidence>
<organism evidence="3 4">
    <name type="scientific">Araneus ventricosus</name>
    <name type="common">Orbweaver spider</name>
    <name type="synonym">Epeira ventricosa</name>
    <dbReference type="NCBI Taxonomy" id="182803"/>
    <lineage>
        <taxon>Eukaryota</taxon>
        <taxon>Metazoa</taxon>
        <taxon>Ecdysozoa</taxon>
        <taxon>Arthropoda</taxon>
        <taxon>Chelicerata</taxon>
        <taxon>Arachnida</taxon>
        <taxon>Araneae</taxon>
        <taxon>Araneomorphae</taxon>
        <taxon>Entelegynae</taxon>
        <taxon>Araneoidea</taxon>
        <taxon>Araneidae</taxon>
        <taxon>Araneus</taxon>
    </lineage>
</organism>
<keyword evidence="4" id="KW-1185">Reference proteome</keyword>
<dbReference type="GO" id="GO:0003690">
    <property type="term" value="F:double-stranded DNA binding"/>
    <property type="evidence" value="ECO:0007669"/>
    <property type="project" value="InterPro"/>
</dbReference>
<gene>
    <name evidence="3" type="ORF">AVEN_265061_1</name>
</gene>
<proteinExistence type="predicted"/>
<dbReference type="AlphaFoldDB" id="A0A4Y2R371"/>
<feature type="compositionally biased region" description="Pro residues" evidence="1">
    <location>
        <begin position="501"/>
        <end position="512"/>
    </location>
</feature>
<sequence length="512" mass="56686">MDLPDLTPLSAHIFVRCDGFDPPRKKDSPFSGHHNDLVKHSNTPFDTFFILKRNTTTNESFHTVSPFLVEKAITANLGITKSTRKLRSGDLLIEIATRQQAQHIIRLKYLDTIPVTVSAHATLNSSKGVISCGELLHVPMEEVLKGFQPQGVTHVQRIKIRRNGHLIDTKHLILTFHSPKIPDSVRAGYIKLTVRPYIPNPLRCYKCQRFGHSKASCRGTLTCARCAEAGHDSSNCTASEKCVNCKGSHTSFSRFCSAWKFEKEVIAEKVKKNISFLEARRLVKSCTPAPGTSYASAVGKKPETTSTHILPTILPSVPFKASYTPSEICPRSIDPALKLSLADTHKETVSSQFKFPESNKNPPDFSDFTTVTNRKKLKKDSQVYMANKTDNVSQIYKTPQLPDKEKVSSLKLGKNSSRHVSNSVIKTSHTTVNDSTTSRVHSVDTELLPMAVLPPLEKMILQSRGSDADAEMSSSSASEGDTLEYDMSEDLEDTPENVCPTTPPPPSTARKR</sequence>
<dbReference type="SMART" id="SM00343">
    <property type="entry name" value="ZnF_C2HC"/>
    <property type="match status" value="2"/>
</dbReference>
<dbReference type="GO" id="GO:0008270">
    <property type="term" value="F:zinc ion binding"/>
    <property type="evidence" value="ECO:0007669"/>
    <property type="project" value="InterPro"/>
</dbReference>
<comment type="caution">
    <text evidence="3">The sequence shown here is derived from an EMBL/GenBank/DDBJ whole genome shotgun (WGS) entry which is preliminary data.</text>
</comment>
<dbReference type="OrthoDB" id="6434572at2759"/>
<feature type="domain" description="CCHC-type" evidence="2">
    <location>
        <begin position="222"/>
        <end position="238"/>
    </location>
</feature>
<evidence type="ECO:0000313" key="4">
    <source>
        <dbReference type="Proteomes" id="UP000499080"/>
    </source>
</evidence>
<evidence type="ECO:0000259" key="2">
    <source>
        <dbReference type="SMART" id="SM00343"/>
    </source>
</evidence>
<dbReference type="InterPro" id="IPR042509">
    <property type="entry name" value="ZCCHC3"/>
</dbReference>
<dbReference type="InterPro" id="IPR036875">
    <property type="entry name" value="Znf_CCHC_sf"/>
</dbReference>
<dbReference type="GO" id="GO:0002218">
    <property type="term" value="P:activation of innate immune response"/>
    <property type="evidence" value="ECO:0007669"/>
    <property type="project" value="InterPro"/>
</dbReference>
<dbReference type="InterPro" id="IPR001878">
    <property type="entry name" value="Znf_CCHC"/>
</dbReference>
<protein>
    <recommendedName>
        <fullName evidence="2">CCHC-type domain-containing protein</fullName>
    </recommendedName>
</protein>
<feature type="compositionally biased region" description="Low complexity" evidence="1">
    <location>
        <begin position="471"/>
        <end position="480"/>
    </location>
</feature>
<dbReference type="GO" id="GO:0003723">
    <property type="term" value="F:RNA binding"/>
    <property type="evidence" value="ECO:0007669"/>
    <property type="project" value="InterPro"/>
</dbReference>
<reference evidence="3 4" key="1">
    <citation type="journal article" date="2019" name="Sci. Rep.">
        <title>Orb-weaving spider Araneus ventricosus genome elucidates the spidroin gene catalogue.</title>
        <authorList>
            <person name="Kono N."/>
            <person name="Nakamura H."/>
            <person name="Ohtoshi R."/>
            <person name="Moran D.A.P."/>
            <person name="Shinohara A."/>
            <person name="Yoshida Y."/>
            <person name="Fujiwara M."/>
            <person name="Mori M."/>
            <person name="Tomita M."/>
            <person name="Arakawa K."/>
        </authorList>
    </citation>
    <scope>NUCLEOTIDE SEQUENCE [LARGE SCALE GENOMIC DNA]</scope>
</reference>
<dbReference type="Proteomes" id="UP000499080">
    <property type="component" value="Unassembled WGS sequence"/>
</dbReference>
<feature type="domain" description="CCHC-type" evidence="2">
    <location>
        <begin position="203"/>
        <end position="219"/>
    </location>
</feature>
<feature type="region of interest" description="Disordered" evidence="1">
    <location>
        <begin position="464"/>
        <end position="512"/>
    </location>
</feature>
<accession>A0A4Y2R371</accession>
<dbReference type="SUPFAM" id="SSF57756">
    <property type="entry name" value="Retrovirus zinc finger-like domains"/>
    <property type="match status" value="1"/>
</dbReference>
<dbReference type="EMBL" id="BGPR01015660">
    <property type="protein sequence ID" value="GBN70124.1"/>
    <property type="molecule type" value="Genomic_DNA"/>
</dbReference>
<name>A0A4Y2R371_ARAVE</name>
<evidence type="ECO:0000313" key="3">
    <source>
        <dbReference type="EMBL" id="GBN70124.1"/>
    </source>
</evidence>
<dbReference type="PANTHER" id="PTHR22639">
    <property type="entry name" value="GAG-RELATED PROTEIN"/>
    <property type="match status" value="1"/>
</dbReference>
<dbReference type="PANTHER" id="PTHR22639:SF3">
    <property type="entry name" value="ZINC FINGER CCHC DOMAIN-CONTAINING PROTEIN 3"/>
    <property type="match status" value="1"/>
</dbReference>